<dbReference type="InterPro" id="IPR056145">
    <property type="entry name" value="DUF7728"/>
</dbReference>
<feature type="signal peptide" evidence="3">
    <location>
        <begin position="1"/>
        <end position="18"/>
    </location>
</feature>
<evidence type="ECO:0000313" key="6">
    <source>
        <dbReference type="Proteomes" id="UP001295740"/>
    </source>
</evidence>
<keyword evidence="2" id="KW-0812">Transmembrane</keyword>
<keyword evidence="2" id="KW-0472">Membrane</keyword>
<dbReference type="PANTHER" id="PTHR40622:SF1">
    <property type="match status" value="1"/>
</dbReference>
<evidence type="ECO:0000256" key="2">
    <source>
        <dbReference type="SAM" id="Phobius"/>
    </source>
</evidence>
<keyword evidence="3" id="KW-0732">Signal</keyword>
<protein>
    <submittedName>
        <fullName evidence="5">Uu.00g110840.m01.CDS01</fullName>
    </submittedName>
</protein>
<keyword evidence="6" id="KW-1185">Reference proteome</keyword>
<evidence type="ECO:0000313" key="5">
    <source>
        <dbReference type="EMBL" id="CAJ2503690.1"/>
    </source>
</evidence>
<evidence type="ECO:0000259" key="4">
    <source>
        <dbReference type="Pfam" id="PF24854"/>
    </source>
</evidence>
<dbReference type="AlphaFoldDB" id="A0AAI8YGB5"/>
<evidence type="ECO:0000256" key="1">
    <source>
        <dbReference type="SAM" id="MobiDB-lite"/>
    </source>
</evidence>
<dbReference type="Pfam" id="PF24854">
    <property type="entry name" value="DUF7728"/>
    <property type="match status" value="1"/>
</dbReference>
<accession>A0AAI8YGB5</accession>
<keyword evidence="2" id="KW-1133">Transmembrane helix</keyword>
<feature type="transmembrane region" description="Helical" evidence="2">
    <location>
        <begin position="302"/>
        <end position="331"/>
    </location>
</feature>
<gene>
    <name evidence="5" type="ORF">KHLLAP_LOCUS4158</name>
</gene>
<comment type="caution">
    <text evidence="5">The sequence shown here is derived from an EMBL/GenBank/DDBJ whole genome shotgun (WGS) entry which is preliminary data.</text>
</comment>
<name>A0AAI8YGB5_9PEZI</name>
<evidence type="ECO:0000256" key="3">
    <source>
        <dbReference type="SAM" id="SignalP"/>
    </source>
</evidence>
<dbReference type="Proteomes" id="UP001295740">
    <property type="component" value="Unassembled WGS sequence"/>
</dbReference>
<organism evidence="5 6">
    <name type="scientific">Anthostomella pinea</name>
    <dbReference type="NCBI Taxonomy" id="933095"/>
    <lineage>
        <taxon>Eukaryota</taxon>
        <taxon>Fungi</taxon>
        <taxon>Dikarya</taxon>
        <taxon>Ascomycota</taxon>
        <taxon>Pezizomycotina</taxon>
        <taxon>Sordariomycetes</taxon>
        <taxon>Xylariomycetidae</taxon>
        <taxon>Xylariales</taxon>
        <taxon>Xylariaceae</taxon>
        <taxon>Anthostomella</taxon>
    </lineage>
</organism>
<reference evidence="5" key="1">
    <citation type="submission" date="2023-10" db="EMBL/GenBank/DDBJ databases">
        <authorList>
            <person name="Hackl T."/>
        </authorList>
    </citation>
    <scope>NUCLEOTIDE SEQUENCE</scope>
</reference>
<sequence length="396" mass="42788">MQLSLLAAAGLAASTTNAFLLPPDISASDDDLVKALPVPVEVDLEIIKFNDVQSLELTCPGCPVRLGKDGPDDVKFSTDVPSHLELDFMIDAEHGTDRLMLNGFELYPNSDPFTNSLFAHVQPEVSERRPSHFKGARPVNAQALGFGLQTQPVTTSDDEDGLELVMVELQIIEVGDVFVGGIPKVQVKLVKTPSDKLMIGAIETTEPDTPQNNQECTSFLCKWKAMLAAKLRKPHGCGRRPGSVKGSPPKESSKDASPEESAPQESAPQDASPDEAGVPMDGSYDQTKHGMARIFRGIVTHVLLPVIIGVMAGVSISIIGMMVGTLIVFVWRTFFRSADTRSYHGIRYCNKAAHNEVALGDEKSGLMVHQEEVEAPPAYLDSVVTSVDDKNAENQV</sequence>
<feature type="chain" id="PRO_5042593288" evidence="3">
    <location>
        <begin position="19"/>
        <end position="396"/>
    </location>
</feature>
<feature type="region of interest" description="Disordered" evidence="1">
    <location>
        <begin position="234"/>
        <end position="283"/>
    </location>
</feature>
<proteinExistence type="predicted"/>
<dbReference type="PANTHER" id="PTHR40622">
    <property type="match status" value="1"/>
</dbReference>
<dbReference type="EMBL" id="CAUWAG010000006">
    <property type="protein sequence ID" value="CAJ2503690.1"/>
    <property type="molecule type" value="Genomic_DNA"/>
</dbReference>
<feature type="domain" description="DUF7728" evidence="4">
    <location>
        <begin position="52"/>
        <end position="207"/>
    </location>
</feature>